<name>A0ABD3GK21_9MARC</name>
<dbReference type="EMBL" id="JBJQOH010000007">
    <property type="protein sequence ID" value="KAL3678487.1"/>
    <property type="molecule type" value="Genomic_DNA"/>
</dbReference>
<dbReference type="SUPFAM" id="SSF51735">
    <property type="entry name" value="NAD(P)-binding Rossmann-fold domains"/>
    <property type="match status" value="1"/>
</dbReference>
<dbReference type="AlphaFoldDB" id="A0ABD3GK21"/>
<dbReference type="Proteomes" id="UP001633002">
    <property type="component" value="Unassembled WGS sequence"/>
</dbReference>
<sequence>MATHGGASCLHTIQGRQPHQFSTRSIKHQLRGTATHSSFFCYEFCSHRWNRIKQSRYGRRKSLVVIAEKKSGGGGFSLGDQLLDYIEGGPKLRKWYGAPDQMPRDGRGSREEEEDKAEPEEPEDDGVNDVILVTDADSETGQLVVLELILKRLRVRALVKDIKSATVGFGAYVEPIEGDVSDKAILKKALRRVRAVICPSKLGELADRELVKGVEHIVLLSKLDVNRKQGGLGSLFGSRGRKEAEENEAAISSLGIPYTIVRTGALKDEPGGQFGFTYGQGGKVQGTISRQDAAYVLTEALEAPPLNALIFEVVNGAEDVEDWSAVLSSMEETTKSSS</sequence>
<evidence type="ECO:0000313" key="3">
    <source>
        <dbReference type="EMBL" id="KAL3678487.1"/>
    </source>
</evidence>
<feature type="region of interest" description="Disordered" evidence="1">
    <location>
        <begin position="94"/>
        <end position="127"/>
    </location>
</feature>
<evidence type="ECO:0000313" key="4">
    <source>
        <dbReference type="Proteomes" id="UP001633002"/>
    </source>
</evidence>
<gene>
    <name evidence="3" type="ORF">R1sor_021443</name>
</gene>
<comment type="caution">
    <text evidence="3">The sequence shown here is derived from an EMBL/GenBank/DDBJ whole genome shotgun (WGS) entry which is preliminary data.</text>
</comment>
<dbReference type="Gene3D" id="3.40.50.720">
    <property type="entry name" value="NAD(P)-binding Rossmann-like Domain"/>
    <property type="match status" value="1"/>
</dbReference>
<accession>A0ABD3GK21</accession>
<dbReference type="InterPro" id="IPR036291">
    <property type="entry name" value="NAD(P)-bd_dom_sf"/>
</dbReference>
<keyword evidence="4" id="KW-1185">Reference proteome</keyword>
<dbReference type="PANTHER" id="PTHR47869:SF2">
    <property type="entry name" value="OS03G0410700 PROTEIN"/>
    <property type="match status" value="1"/>
</dbReference>
<dbReference type="InterPro" id="IPR016040">
    <property type="entry name" value="NAD(P)-bd_dom"/>
</dbReference>
<evidence type="ECO:0000259" key="2">
    <source>
        <dbReference type="Pfam" id="PF13460"/>
    </source>
</evidence>
<reference evidence="3 4" key="1">
    <citation type="submission" date="2024-09" db="EMBL/GenBank/DDBJ databases">
        <title>Chromosome-scale assembly of Riccia sorocarpa.</title>
        <authorList>
            <person name="Paukszto L."/>
        </authorList>
    </citation>
    <scope>NUCLEOTIDE SEQUENCE [LARGE SCALE GENOMIC DNA]</scope>
    <source>
        <strain evidence="3">LP-2024</strain>
        <tissue evidence="3">Aerial parts of the thallus</tissue>
    </source>
</reference>
<dbReference type="Pfam" id="PF13460">
    <property type="entry name" value="NAD_binding_10"/>
    <property type="match status" value="1"/>
</dbReference>
<feature type="domain" description="NAD(P)-binding" evidence="2">
    <location>
        <begin position="137"/>
        <end position="304"/>
    </location>
</feature>
<evidence type="ECO:0000256" key="1">
    <source>
        <dbReference type="SAM" id="MobiDB-lite"/>
    </source>
</evidence>
<organism evidence="3 4">
    <name type="scientific">Riccia sorocarpa</name>
    <dbReference type="NCBI Taxonomy" id="122646"/>
    <lineage>
        <taxon>Eukaryota</taxon>
        <taxon>Viridiplantae</taxon>
        <taxon>Streptophyta</taxon>
        <taxon>Embryophyta</taxon>
        <taxon>Marchantiophyta</taxon>
        <taxon>Marchantiopsida</taxon>
        <taxon>Marchantiidae</taxon>
        <taxon>Marchantiales</taxon>
        <taxon>Ricciaceae</taxon>
        <taxon>Riccia</taxon>
    </lineage>
</organism>
<protein>
    <recommendedName>
        <fullName evidence="2">NAD(P)-binding domain-containing protein</fullName>
    </recommendedName>
</protein>
<feature type="compositionally biased region" description="Acidic residues" evidence="1">
    <location>
        <begin position="111"/>
        <end position="127"/>
    </location>
</feature>
<dbReference type="PANTHER" id="PTHR47869">
    <property type="entry name" value="OS03G0410700 PROTEIN"/>
    <property type="match status" value="1"/>
</dbReference>
<proteinExistence type="predicted"/>